<accession>C4LDY9</accession>
<evidence type="ECO:0000256" key="3">
    <source>
        <dbReference type="RuleBase" id="RU363013"/>
    </source>
</evidence>
<dbReference type="GO" id="GO:0004807">
    <property type="term" value="F:triose-phosphate isomerase activity"/>
    <property type="evidence" value="ECO:0007669"/>
    <property type="project" value="UniProtKB-UniRule"/>
</dbReference>
<dbReference type="AlphaFoldDB" id="C4LDY9"/>
<dbReference type="Proteomes" id="UP000009073">
    <property type="component" value="Chromosome"/>
</dbReference>
<comment type="subunit">
    <text evidence="3">Homodimer.</text>
</comment>
<dbReference type="NCBIfam" id="TIGR00419">
    <property type="entry name" value="tim"/>
    <property type="match status" value="1"/>
</dbReference>
<dbReference type="PANTHER" id="PTHR21139:SF42">
    <property type="entry name" value="TRIOSEPHOSPHATE ISOMERASE"/>
    <property type="match status" value="1"/>
</dbReference>
<keyword evidence="3" id="KW-0324">Glycolysis</keyword>
<dbReference type="NCBIfam" id="NF000722">
    <property type="entry name" value="PRK00042.2-1"/>
    <property type="match status" value="1"/>
</dbReference>
<dbReference type="UniPathway" id="UPA00138"/>
<dbReference type="Gene3D" id="3.20.20.70">
    <property type="entry name" value="Aldolase class I"/>
    <property type="match status" value="1"/>
</dbReference>
<dbReference type="GO" id="GO:0006096">
    <property type="term" value="P:glycolytic process"/>
    <property type="evidence" value="ECO:0007669"/>
    <property type="project" value="UniProtKB-UniRule"/>
</dbReference>
<gene>
    <name evidence="4" type="ordered locus">Tola_3162</name>
</gene>
<dbReference type="eggNOG" id="COG0149">
    <property type="taxonomic scope" value="Bacteria"/>
</dbReference>
<dbReference type="InterPro" id="IPR013785">
    <property type="entry name" value="Aldolase_TIM"/>
</dbReference>
<sequence>MKKKLVGTSWKMNKTLSEALAFCHVLKSGLSKEICESIQPFVIPPFTTVRDVSLFINENQINCLTGVQNMHFADQGAYTGEISPLMVKDTGAVLVELGHSERRHYFAETDLMVNKKVHAAINHGLKPLVCVGDEAQEKEWGVSVETVVKQMKAAIAGLSAAQVENVIIAYEPVWAIGEHGIPATTEEAEVIHAALRQALITCYGEQVANKISILYGGSVNLQNSVELITQPNIDGLFIGRSAWSPEGYCEILSTISRIIRD</sequence>
<comment type="pathway">
    <text evidence="3">Carbohydrate degradation; glycolysis; D-glyceraldehyde 3-phosphate from glycerone phosphate: step 1/1.</text>
</comment>
<dbReference type="InterPro" id="IPR035990">
    <property type="entry name" value="TIM_sf"/>
</dbReference>
<name>C4LDY9_TOLAT</name>
<dbReference type="KEGG" id="tau:Tola_3162"/>
<keyword evidence="2 3" id="KW-0413">Isomerase</keyword>
<dbReference type="UniPathway" id="UPA00109">
    <property type="reaction ID" value="UER00189"/>
</dbReference>
<evidence type="ECO:0000256" key="1">
    <source>
        <dbReference type="ARBA" id="ARBA00007422"/>
    </source>
</evidence>
<comment type="similarity">
    <text evidence="1 3">Belongs to the triosephosphate isomerase family.</text>
</comment>
<evidence type="ECO:0000313" key="4">
    <source>
        <dbReference type="EMBL" id="ACQ94750.1"/>
    </source>
</evidence>
<comment type="subcellular location">
    <subcellularLocation>
        <location evidence="3">Cytoplasm</location>
    </subcellularLocation>
</comment>
<reference evidence="5" key="1">
    <citation type="submission" date="2009-05" db="EMBL/GenBank/DDBJ databases">
        <title>Complete sequence of Tolumonas auensis DSM 9187.</title>
        <authorList>
            <consortium name="US DOE Joint Genome Institute"/>
            <person name="Lucas S."/>
            <person name="Copeland A."/>
            <person name="Lapidus A."/>
            <person name="Glavina del Rio T."/>
            <person name="Tice H."/>
            <person name="Bruce D."/>
            <person name="Goodwin L."/>
            <person name="Pitluck S."/>
            <person name="Chertkov O."/>
            <person name="Brettin T."/>
            <person name="Detter J.C."/>
            <person name="Han C."/>
            <person name="Larimer F."/>
            <person name="Land M."/>
            <person name="Hauser L."/>
            <person name="Kyrpides N."/>
            <person name="Mikhailova N."/>
            <person name="Spring S."/>
            <person name="Beller H."/>
        </authorList>
    </citation>
    <scope>NUCLEOTIDE SEQUENCE [LARGE SCALE GENOMIC DNA]</scope>
    <source>
        <strain evidence="5">DSM 9187 / TA4</strain>
    </source>
</reference>
<dbReference type="OrthoDB" id="9809429at2"/>
<reference evidence="4 5" key="2">
    <citation type="journal article" date="2011" name="Stand. Genomic Sci.">
        <title>Complete genome sequence of Tolumonas auensis type strain (TA 4).</title>
        <authorList>
            <person name="Chertkov O."/>
            <person name="Copeland A."/>
            <person name="Lucas S."/>
            <person name="Lapidus A."/>
            <person name="Berry K.W."/>
            <person name="Detter J.C."/>
            <person name="Del Rio T.G."/>
            <person name="Hammon N."/>
            <person name="Dalin E."/>
            <person name="Tice H."/>
            <person name="Pitluck S."/>
            <person name="Richardson P."/>
            <person name="Bruce D."/>
            <person name="Goodwin L."/>
            <person name="Han C."/>
            <person name="Tapia R."/>
            <person name="Saunders E."/>
            <person name="Schmutz J."/>
            <person name="Brettin T."/>
            <person name="Larimer F."/>
            <person name="Land M."/>
            <person name="Hauser L."/>
            <person name="Spring S."/>
            <person name="Rohde M."/>
            <person name="Kyrpides N.C."/>
            <person name="Ivanova N."/>
            <person name="Goker M."/>
            <person name="Beller H.R."/>
            <person name="Klenk H.P."/>
            <person name="Woyke T."/>
        </authorList>
    </citation>
    <scope>NUCLEOTIDE SEQUENCE [LARGE SCALE GENOMIC DNA]</scope>
    <source>
        <strain evidence="5">DSM 9187 / TA4</strain>
    </source>
</reference>
<dbReference type="GO" id="GO:0019563">
    <property type="term" value="P:glycerol catabolic process"/>
    <property type="evidence" value="ECO:0007669"/>
    <property type="project" value="TreeGrafter"/>
</dbReference>
<evidence type="ECO:0000256" key="2">
    <source>
        <dbReference type="ARBA" id="ARBA00023235"/>
    </source>
</evidence>
<dbReference type="RefSeq" id="WP_015880199.1">
    <property type="nucleotide sequence ID" value="NC_012691.1"/>
</dbReference>
<dbReference type="GO" id="GO:0046166">
    <property type="term" value="P:glyceraldehyde-3-phosphate biosynthetic process"/>
    <property type="evidence" value="ECO:0007669"/>
    <property type="project" value="TreeGrafter"/>
</dbReference>
<dbReference type="Pfam" id="PF00121">
    <property type="entry name" value="TIM"/>
    <property type="match status" value="1"/>
</dbReference>
<keyword evidence="3" id="KW-0312">Gluconeogenesis</keyword>
<evidence type="ECO:0000313" key="5">
    <source>
        <dbReference type="Proteomes" id="UP000009073"/>
    </source>
</evidence>
<comment type="pathway">
    <text evidence="3">Carbohydrate biosynthesis; gluconeogenesis.</text>
</comment>
<comment type="catalytic activity">
    <reaction evidence="3">
        <text>D-glyceraldehyde 3-phosphate = dihydroxyacetone phosphate</text>
        <dbReference type="Rhea" id="RHEA:18585"/>
        <dbReference type="ChEBI" id="CHEBI:57642"/>
        <dbReference type="ChEBI" id="CHEBI:59776"/>
        <dbReference type="EC" id="5.3.1.1"/>
    </reaction>
</comment>
<dbReference type="STRING" id="595494.Tola_3162"/>
<dbReference type="GO" id="GO:0005829">
    <property type="term" value="C:cytosol"/>
    <property type="evidence" value="ECO:0007669"/>
    <property type="project" value="TreeGrafter"/>
</dbReference>
<dbReference type="PANTHER" id="PTHR21139">
    <property type="entry name" value="TRIOSEPHOSPHATE ISOMERASE"/>
    <property type="match status" value="1"/>
</dbReference>
<organism evidence="4 5">
    <name type="scientific">Tolumonas auensis (strain DSM 9187 / NBRC 110442 / TA 4)</name>
    <dbReference type="NCBI Taxonomy" id="595494"/>
    <lineage>
        <taxon>Bacteria</taxon>
        <taxon>Pseudomonadati</taxon>
        <taxon>Pseudomonadota</taxon>
        <taxon>Gammaproteobacteria</taxon>
        <taxon>Aeromonadales</taxon>
        <taxon>Aeromonadaceae</taxon>
        <taxon>Tolumonas</taxon>
    </lineage>
</organism>
<dbReference type="EMBL" id="CP001616">
    <property type="protein sequence ID" value="ACQ94750.1"/>
    <property type="molecule type" value="Genomic_DNA"/>
</dbReference>
<dbReference type="CDD" id="cd00311">
    <property type="entry name" value="TIM"/>
    <property type="match status" value="1"/>
</dbReference>
<proteinExistence type="inferred from homology"/>
<keyword evidence="3" id="KW-0963">Cytoplasm</keyword>
<protein>
    <recommendedName>
        <fullName evidence="3">Triosephosphate isomerase</fullName>
        <ecNumber evidence="3">5.3.1.1</ecNumber>
    </recommendedName>
</protein>
<dbReference type="SUPFAM" id="SSF51351">
    <property type="entry name" value="Triosephosphate isomerase (TIM)"/>
    <property type="match status" value="1"/>
</dbReference>
<dbReference type="GO" id="GO:0006094">
    <property type="term" value="P:gluconeogenesis"/>
    <property type="evidence" value="ECO:0007669"/>
    <property type="project" value="UniProtKB-UniPathway"/>
</dbReference>
<dbReference type="PROSITE" id="PS51440">
    <property type="entry name" value="TIM_2"/>
    <property type="match status" value="1"/>
</dbReference>
<keyword evidence="5" id="KW-1185">Reference proteome</keyword>
<dbReference type="InterPro" id="IPR000652">
    <property type="entry name" value="Triosephosphate_isomerase"/>
</dbReference>
<dbReference type="EC" id="5.3.1.1" evidence="3"/>
<dbReference type="HOGENOM" id="CLU_024251_2_3_6"/>